<dbReference type="KEGG" id="ahb:bsdtb5_39070"/>
<dbReference type="RefSeq" id="WP_271713645.1">
    <property type="nucleotide sequence ID" value="NZ_AP024169.1"/>
</dbReference>
<dbReference type="Pfam" id="PF03235">
    <property type="entry name" value="GmrSD_N"/>
    <property type="match status" value="1"/>
</dbReference>
<dbReference type="PANTHER" id="PTHR39639:SF1">
    <property type="entry name" value="DUF262 DOMAIN-CONTAINING PROTEIN"/>
    <property type="match status" value="1"/>
</dbReference>
<dbReference type="InterPro" id="IPR004919">
    <property type="entry name" value="GmrSD_N"/>
</dbReference>
<dbReference type="EMBL" id="AP024169">
    <property type="protein sequence ID" value="BCN32612.1"/>
    <property type="molecule type" value="Genomic_DNA"/>
</dbReference>
<evidence type="ECO:0000313" key="3">
    <source>
        <dbReference type="Proteomes" id="UP000595897"/>
    </source>
</evidence>
<accession>A0A7R7EQD9</accession>
<protein>
    <recommendedName>
        <fullName evidence="1">GmrSD restriction endonucleases N-terminal domain-containing protein</fullName>
    </recommendedName>
</protein>
<reference evidence="2 3" key="1">
    <citation type="submission" date="2020-11" db="EMBL/GenBank/DDBJ databases">
        <title>Draft genome sequencing of a Lachnospiraceae strain isolated from anoxic soil subjected to BSD treatment.</title>
        <authorList>
            <person name="Uek A."/>
            <person name="Tonouchi A."/>
        </authorList>
    </citation>
    <scope>NUCLEOTIDE SEQUENCE [LARGE SCALE GENOMIC DNA]</scope>
    <source>
        <strain evidence="2 3">TB5</strain>
    </source>
</reference>
<evidence type="ECO:0000313" key="2">
    <source>
        <dbReference type="EMBL" id="BCN32612.1"/>
    </source>
</evidence>
<dbReference type="PANTHER" id="PTHR39639">
    <property type="entry name" value="CHROMOSOME 16, WHOLE GENOME SHOTGUN SEQUENCE"/>
    <property type="match status" value="1"/>
</dbReference>
<gene>
    <name evidence="2" type="ORF">bsdtb5_39070</name>
</gene>
<keyword evidence="3" id="KW-1185">Reference proteome</keyword>
<name>A0A7R7EQD9_9FIRM</name>
<organism evidence="2 3">
    <name type="scientific">Anaeromicropila herbilytica</name>
    <dbReference type="NCBI Taxonomy" id="2785025"/>
    <lineage>
        <taxon>Bacteria</taxon>
        <taxon>Bacillati</taxon>
        <taxon>Bacillota</taxon>
        <taxon>Clostridia</taxon>
        <taxon>Lachnospirales</taxon>
        <taxon>Lachnospiraceae</taxon>
        <taxon>Anaeromicropila</taxon>
    </lineage>
</organism>
<feature type="domain" description="GmrSD restriction endonucleases N-terminal" evidence="1">
    <location>
        <begin position="105"/>
        <end position="238"/>
    </location>
</feature>
<sequence>MLNDKIISDLKKLIEIAKNQNNKINSSIVLMSIDKNNADFSEIVNYFLEHNIELINEDIEVDEETAATLDPENIRPFDPTKIDITMKPYTIDLLCRRINNKEIELDSSFQRKSGLWSDIQKSQLIESLLLRIPLPAFYFDATSEDKWLIIDGLQRTSVFKEFILEKKFKLKGLEFFTELNNCTYDSLPRIFQRRIEETQINIYLVNPGTPENVKFNIFKRINTGGLALTTQEIRNALYQGNATVFLTECSNLSIFKEATGYSIKSDRMLDKEFVLRYIAFSCLDTTNYNGIVDDFLNDAMKYINNASPDTLMNIKTQFIRSMKINQQLFERHAFRKMSYDGRRRPINKVLFELWSSQLGKLTDKDIKILCNNKNILLNNFINLCESNSFASLLKASDKYALKSRMQTLNKLIFDIIGGNDDSNTSAKEF</sequence>
<dbReference type="AlphaFoldDB" id="A0A7R7EQD9"/>
<evidence type="ECO:0000259" key="1">
    <source>
        <dbReference type="Pfam" id="PF03235"/>
    </source>
</evidence>
<dbReference type="Proteomes" id="UP000595897">
    <property type="component" value="Chromosome"/>
</dbReference>
<proteinExistence type="predicted"/>